<accession>A0A382DA73</accession>
<proteinExistence type="predicted"/>
<name>A0A382DA73_9ZZZZ</name>
<dbReference type="Gene3D" id="3.50.30.50">
    <property type="entry name" value="Putative cyclase"/>
    <property type="match status" value="1"/>
</dbReference>
<dbReference type="InterPro" id="IPR037175">
    <property type="entry name" value="KFase_sf"/>
</dbReference>
<gene>
    <name evidence="1" type="ORF">METZ01_LOCUS188250</name>
</gene>
<dbReference type="PANTHER" id="PTHR34861">
    <property type="match status" value="1"/>
</dbReference>
<dbReference type="PANTHER" id="PTHR34861:SF10">
    <property type="entry name" value="CYCLASE"/>
    <property type="match status" value="1"/>
</dbReference>
<dbReference type="Pfam" id="PF04199">
    <property type="entry name" value="Cyclase"/>
    <property type="match status" value="1"/>
</dbReference>
<dbReference type="GO" id="GO:0004061">
    <property type="term" value="F:arylformamidase activity"/>
    <property type="evidence" value="ECO:0007669"/>
    <property type="project" value="InterPro"/>
</dbReference>
<evidence type="ECO:0008006" key="2">
    <source>
        <dbReference type="Google" id="ProtNLM"/>
    </source>
</evidence>
<evidence type="ECO:0000313" key="1">
    <source>
        <dbReference type="EMBL" id="SVB35396.1"/>
    </source>
</evidence>
<protein>
    <recommendedName>
        <fullName evidence="2">Cyclase</fullName>
    </recommendedName>
</protein>
<dbReference type="AlphaFoldDB" id="A0A382DA73"/>
<sequence length="326" mass="35716">MRIMAACLFAAGIMAFTSETLHAQERPVVTAEMVDQWMVELSNAGRWGEDDELGTLNLITPQHRIAASQLVRAGISVSLSHDYLKERAEDVTSPWQQDLLGNPAGGFLSDRYTIAYHGYAHSHMDALCHNSLDGIMYNDFTRETVDPENGCVRLGITNAKQGIVSRGVLMDIARLKGVDYMEPGTPIYVEDLEAWEAEAGVRVGEGDVLFIRGGRWVRRADEGAWNTGQSSVGLHASVVPWLRERGVAMLGSDYTNDVYPSQVDGVAQPVHLLTLVTMGLWLFDNLDLEALADEAARQSRWEFMFVAAPLAVPGGTGAPLNPLAIF</sequence>
<organism evidence="1">
    <name type="scientific">marine metagenome</name>
    <dbReference type="NCBI Taxonomy" id="408172"/>
    <lineage>
        <taxon>unclassified sequences</taxon>
        <taxon>metagenomes</taxon>
        <taxon>ecological metagenomes</taxon>
    </lineage>
</organism>
<dbReference type="GO" id="GO:0019441">
    <property type="term" value="P:L-tryptophan catabolic process to kynurenine"/>
    <property type="evidence" value="ECO:0007669"/>
    <property type="project" value="InterPro"/>
</dbReference>
<dbReference type="InterPro" id="IPR007325">
    <property type="entry name" value="KFase/CYL"/>
</dbReference>
<dbReference type="SUPFAM" id="SSF102198">
    <property type="entry name" value="Putative cyclase"/>
    <property type="match status" value="1"/>
</dbReference>
<dbReference type="EMBL" id="UINC01038412">
    <property type="protein sequence ID" value="SVB35396.1"/>
    <property type="molecule type" value="Genomic_DNA"/>
</dbReference>
<reference evidence="1" key="1">
    <citation type="submission" date="2018-05" db="EMBL/GenBank/DDBJ databases">
        <authorList>
            <person name="Lanie J.A."/>
            <person name="Ng W.-L."/>
            <person name="Kazmierczak K.M."/>
            <person name="Andrzejewski T.M."/>
            <person name="Davidsen T.M."/>
            <person name="Wayne K.J."/>
            <person name="Tettelin H."/>
            <person name="Glass J.I."/>
            <person name="Rusch D."/>
            <person name="Podicherti R."/>
            <person name="Tsui H.-C.T."/>
            <person name="Winkler M.E."/>
        </authorList>
    </citation>
    <scope>NUCLEOTIDE SEQUENCE</scope>
</reference>